<dbReference type="RefSeq" id="WP_146958580.1">
    <property type="nucleotide sequence ID" value="NZ_CP042467.1"/>
</dbReference>
<gene>
    <name evidence="1" type="ORF">FRD01_06495</name>
</gene>
<name>A0A5B8XMY9_9DELT</name>
<dbReference type="Gene3D" id="2.60.120.10">
    <property type="entry name" value="Jelly Rolls"/>
    <property type="match status" value="1"/>
</dbReference>
<evidence type="ECO:0000313" key="2">
    <source>
        <dbReference type="Proteomes" id="UP000321595"/>
    </source>
</evidence>
<dbReference type="KEGG" id="bbae:FRD01_06495"/>
<sequence length="97" mass="10649">MAWPTTLISIKKSEILDLGSTPSDYLEGVGWPDGIWVMVRVLEGQLTLETSAGQEALTRAVPGFVEPGDRAKVSGLSDNVRYFLEFFAEPSAKIEDF</sequence>
<evidence type="ECO:0000313" key="1">
    <source>
        <dbReference type="EMBL" id="QED26895.1"/>
    </source>
</evidence>
<reference evidence="1 2" key="1">
    <citation type="submission" date="2019-08" db="EMBL/GenBank/DDBJ databases">
        <authorList>
            <person name="Liang Q."/>
        </authorList>
    </citation>
    <scope>NUCLEOTIDE SEQUENCE [LARGE SCALE GENOMIC DNA]</scope>
    <source>
        <strain evidence="1 2">V1718</strain>
    </source>
</reference>
<dbReference type="AlphaFoldDB" id="A0A5B8XMY9"/>
<dbReference type="EMBL" id="CP042467">
    <property type="protein sequence ID" value="QED26895.1"/>
    <property type="molecule type" value="Genomic_DNA"/>
</dbReference>
<proteinExistence type="predicted"/>
<organism evidence="1 2">
    <name type="scientific">Microvenator marinus</name>
    <dbReference type="NCBI Taxonomy" id="2600177"/>
    <lineage>
        <taxon>Bacteria</taxon>
        <taxon>Deltaproteobacteria</taxon>
        <taxon>Bradymonadales</taxon>
        <taxon>Microvenatoraceae</taxon>
        <taxon>Microvenator</taxon>
    </lineage>
</organism>
<dbReference type="SUPFAM" id="SSF51197">
    <property type="entry name" value="Clavaminate synthase-like"/>
    <property type="match status" value="1"/>
</dbReference>
<protein>
    <submittedName>
        <fullName evidence="1">Uncharacterized protein</fullName>
    </submittedName>
</protein>
<keyword evidence="2" id="KW-1185">Reference proteome</keyword>
<dbReference type="InterPro" id="IPR014710">
    <property type="entry name" value="RmlC-like_jellyroll"/>
</dbReference>
<dbReference type="Proteomes" id="UP000321595">
    <property type="component" value="Chromosome"/>
</dbReference>
<accession>A0A5B8XMY9</accession>